<evidence type="ECO:0000313" key="7">
    <source>
        <dbReference type="Proteomes" id="UP000001879"/>
    </source>
</evidence>
<dbReference type="EMBL" id="CP001932">
    <property type="protein sequence ID" value="ADD04612.1"/>
    <property type="molecule type" value="Genomic_DNA"/>
</dbReference>
<dbReference type="GeneID" id="8823859"/>
<feature type="domain" description="Bacterioopsin transcriptional activator GAF and HTH associated" evidence="4">
    <location>
        <begin position="5"/>
        <end position="116"/>
    </location>
</feature>
<reference evidence="6 8" key="3">
    <citation type="journal article" date="2014" name="PLoS Genet.">
        <title>Phylogenetically driven sequencing of extremely halophilic archaea reveals strategies for static and dynamic osmo-response.</title>
        <authorList>
            <person name="Becker E.A."/>
            <person name="Seitzer P.M."/>
            <person name="Tritt A."/>
            <person name="Larsen D."/>
            <person name="Krusor M."/>
            <person name="Yao A.I."/>
            <person name="Wu D."/>
            <person name="Madern D."/>
            <person name="Eisen J.A."/>
            <person name="Darling A.E."/>
            <person name="Facciotti M.T."/>
        </authorList>
    </citation>
    <scope>NUCLEOTIDE SEQUENCE [LARGE SCALE GENOMIC DNA]</scope>
    <source>
        <strain evidence="8">ATCC 43099 / DSM 3394 / CCM 3739 / CIP 104546 / IAM 13178 / JCM 8861 / NBRC 102185 / NCIMB 2190 / MS3</strain>
        <strain evidence="6">MS-3</strain>
    </source>
</reference>
<dbReference type="HOGENOM" id="CLU_1297459_0_0_2"/>
<dbReference type="eggNOG" id="arCOG02276">
    <property type="taxonomic scope" value="Archaea"/>
</dbReference>
<dbReference type="Proteomes" id="UP000011543">
    <property type="component" value="Unassembled WGS sequence"/>
</dbReference>
<evidence type="ECO:0000256" key="1">
    <source>
        <dbReference type="ARBA" id="ARBA00023015"/>
    </source>
</evidence>
<dbReference type="KEGG" id="nmg:Nmag_1028"/>
<evidence type="ECO:0000313" key="8">
    <source>
        <dbReference type="Proteomes" id="UP000011543"/>
    </source>
</evidence>
<dbReference type="AlphaFoldDB" id="D3SRA7"/>
<evidence type="ECO:0000256" key="2">
    <source>
        <dbReference type="ARBA" id="ARBA00023163"/>
    </source>
</evidence>
<reference evidence="5" key="4">
    <citation type="submission" date="2016-09" db="EMBL/GenBank/DDBJ databases">
        <authorList>
            <person name="Pfeiffer F."/>
        </authorList>
    </citation>
    <scope>NUCLEOTIDE SEQUENCE</scope>
    <source>
        <strain evidence="5">ATCC 43099</strain>
    </source>
</reference>
<protein>
    <submittedName>
        <fullName evidence="6">Bacterio-opsin activator HTH domain-containing protein</fullName>
    </submittedName>
    <submittedName>
        <fullName evidence="5">HTH-10 family transcription regulator</fullName>
    </submittedName>
</protein>
<feature type="domain" description="HTH bat-type" evidence="3">
    <location>
        <begin position="158"/>
        <end position="209"/>
    </location>
</feature>
<dbReference type="EMBL" id="AOHS01000056">
    <property type="protein sequence ID" value="ELY25268.1"/>
    <property type="molecule type" value="Genomic_DNA"/>
</dbReference>
<evidence type="ECO:0000259" key="4">
    <source>
        <dbReference type="Pfam" id="PF15915"/>
    </source>
</evidence>
<keyword evidence="7" id="KW-1185">Reference proteome</keyword>
<proteinExistence type="predicted"/>
<reference evidence="7" key="1">
    <citation type="submission" date="2010-02" db="EMBL/GenBank/DDBJ databases">
        <title>Complete sequence of chromosome of Natrialba magadii ATCC 43099.</title>
        <authorList>
            <consortium name="US DOE Joint Genome Institute"/>
            <person name="Lucas S."/>
            <person name="Copeland A."/>
            <person name="Lapidus A."/>
            <person name="Cheng J.-F."/>
            <person name="Bruce D."/>
            <person name="Goodwin L."/>
            <person name="Pitluck S."/>
            <person name="Davenport K."/>
            <person name="Saunders E."/>
            <person name="Detter J.C."/>
            <person name="Han C."/>
            <person name="Tapia R."/>
            <person name="Land M."/>
            <person name="Hauser L."/>
            <person name="Kyrpides N."/>
            <person name="Mikhailova N."/>
            <person name="De Castro R.E."/>
            <person name="Maupin-Furlow J.A."/>
            <person name="Woyke T."/>
        </authorList>
    </citation>
    <scope>NUCLEOTIDE SEQUENCE [LARGE SCALE GENOMIC DNA]</scope>
    <source>
        <strain evidence="7">ATCC 43099 / DSM 3394 / CCM 3739 / CIP 104546 / IAM 13178 / JCM 8861 / NBRC 102185 / NCIMB 2190 / MS3</strain>
    </source>
</reference>
<dbReference type="Pfam" id="PF15915">
    <property type="entry name" value="BAT"/>
    <property type="match status" value="1"/>
</dbReference>
<dbReference type="PATRIC" id="fig|547559.17.peg.3475"/>
<keyword evidence="2" id="KW-0804">Transcription</keyword>
<evidence type="ECO:0000313" key="6">
    <source>
        <dbReference type="EMBL" id="ELY25268.1"/>
    </source>
</evidence>
<keyword evidence="1" id="KW-0805">Transcription regulation</keyword>
<evidence type="ECO:0000259" key="3">
    <source>
        <dbReference type="Pfam" id="PF04967"/>
    </source>
</evidence>
<dbReference type="RefSeq" id="WP_004216870.1">
    <property type="nucleotide sequence ID" value="NC_013922.1"/>
</dbReference>
<dbReference type="PANTHER" id="PTHR34236">
    <property type="entry name" value="DIMETHYL SULFOXIDE REDUCTASE TRANSCRIPTIONAL ACTIVATOR"/>
    <property type="match status" value="1"/>
</dbReference>
<accession>D3SRA7</accession>
<name>D3SRA7_NATMM</name>
<dbReference type="Pfam" id="PF04967">
    <property type="entry name" value="HTH_10"/>
    <property type="match status" value="1"/>
</dbReference>
<reference evidence="5 7" key="2">
    <citation type="journal article" date="2012" name="BMC Genomics">
        <title>A comparative genomics perspective on the genetic content of the alkaliphilic haloarchaeon Natrialba magadii ATCC 43099T.</title>
        <authorList>
            <person name="Siddaramappa S."/>
            <person name="Challacombe J.F."/>
            <person name="Decastro R.E."/>
            <person name="Pfeiffer F."/>
            <person name="Sastre D.E."/>
            <person name="Gimenez M.I."/>
            <person name="Paggi R.A."/>
            <person name="Detter J.C."/>
            <person name="Davenport K.W."/>
            <person name="Goodwin L.A."/>
            <person name="Kyrpides N."/>
            <person name="Tapia R."/>
            <person name="Pitluck S."/>
            <person name="Lucas S."/>
            <person name="Woyke T."/>
            <person name="Maupin-Furlow J.A."/>
        </authorList>
    </citation>
    <scope>NUCLEOTIDE SEQUENCE [LARGE SCALE GENOMIC DNA]</scope>
    <source>
        <strain evidence="5">ATCC 43099</strain>
        <strain evidence="7">ATCC 43099 / DSM 3394 / CCM 3739 / CIP 104546 / IAM 13178 / JCM 8861 / NBRC 102185 / NCIMB 2190 / MS3</strain>
    </source>
</reference>
<dbReference type="InterPro" id="IPR007050">
    <property type="entry name" value="HTH_bacterioopsin"/>
</dbReference>
<evidence type="ECO:0000313" key="5">
    <source>
        <dbReference type="EMBL" id="ADD04612.1"/>
    </source>
</evidence>
<dbReference type="Proteomes" id="UP000001879">
    <property type="component" value="Chromosome"/>
</dbReference>
<gene>
    <name evidence="5" type="ordered locus">Nmag_1028</name>
    <name evidence="6" type="ORF">C500_17661</name>
</gene>
<dbReference type="OrthoDB" id="159222at2157"/>
<dbReference type="STRING" id="547559.Nmag_1028"/>
<dbReference type="PaxDb" id="547559-Nmag_1028"/>
<sequence>MIEECLAVEFRVHDDDCPLAEATRAVGDGIDVDARPPQRRDDGYDLLQFSSAQSDALVDQLESDDRIRYLHVSRTNGRSRYRCLSKQPCVVHRLVDAGLIVETLQYRDGAAMIFGAVVGRDVLKGVMEAAGETVGVRLERVYPLQAEARETPTQRWDLTPAQEECIRTALEMGYFAIPRETSSESVAAELGISKSAFLERLRRAEEALFRQIFS</sequence>
<dbReference type="PANTHER" id="PTHR34236:SF1">
    <property type="entry name" value="DIMETHYL SULFOXIDE REDUCTASE TRANSCRIPTIONAL ACTIVATOR"/>
    <property type="match status" value="1"/>
</dbReference>
<organism evidence="5 7">
    <name type="scientific">Natrialba magadii (strain ATCC 43099 / DSM 3394 / CCM 3739 / CIP 104546 / IAM 13178 / JCM 8861 / NBRC 102185 / NCIMB 2190 / MS3)</name>
    <name type="common">Natronobacterium magadii</name>
    <dbReference type="NCBI Taxonomy" id="547559"/>
    <lineage>
        <taxon>Archaea</taxon>
        <taxon>Methanobacteriati</taxon>
        <taxon>Methanobacteriota</taxon>
        <taxon>Stenosarchaea group</taxon>
        <taxon>Halobacteria</taxon>
        <taxon>Halobacteriales</taxon>
        <taxon>Natrialbaceae</taxon>
        <taxon>Natrialba</taxon>
    </lineage>
</organism>
<dbReference type="InterPro" id="IPR031803">
    <property type="entry name" value="BAT_GAF/HTH-assoc"/>
</dbReference>